<comment type="caution">
    <text evidence="2">The sequence shown here is derived from an EMBL/GenBank/DDBJ whole genome shotgun (WGS) entry which is preliminary data.</text>
</comment>
<accession>A0A9D1AEX7</accession>
<sequence length="122" mass="12706">MRDNIFQVIKATLAATIFSLVCVLIFSFIIGLFSLSADIIKPVNQVFKIIAIALGGILFIRGGRGLAKGAVYGVCAVLVTYLLFAVISSSFAVSWLFALEIVLGAVAGAISGIIGVNIKGKG</sequence>
<keyword evidence="1" id="KW-0812">Transmembrane</keyword>
<protein>
    <submittedName>
        <fullName evidence="2">TIGR04086 family membrane protein</fullName>
    </submittedName>
</protein>
<feature type="transmembrane region" description="Helical" evidence="1">
    <location>
        <begin position="93"/>
        <end position="116"/>
    </location>
</feature>
<dbReference type="Pfam" id="PF12670">
    <property type="entry name" value="DUF3792"/>
    <property type="match status" value="1"/>
</dbReference>
<proteinExistence type="predicted"/>
<evidence type="ECO:0000313" key="2">
    <source>
        <dbReference type="EMBL" id="HIR39217.1"/>
    </source>
</evidence>
<name>A0A9D1AEX7_9FIRM</name>
<reference evidence="2" key="2">
    <citation type="journal article" date="2021" name="PeerJ">
        <title>Extensive microbial diversity within the chicken gut microbiome revealed by metagenomics and culture.</title>
        <authorList>
            <person name="Gilroy R."/>
            <person name="Ravi A."/>
            <person name="Getino M."/>
            <person name="Pursley I."/>
            <person name="Horton D.L."/>
            <person name="Alikhan N.F."/>
            <person name="Baker D."/>
            <person name="Gharbi K."/>
            <person name="Hall N."/>
            <person name="Watson M."/>
            <person name="Adriaenssens E.M."/>
            <person name="Foster-Nyarko E."/>
            <person name="Jarju S."/>
            <person name="Secka A."/>
            <person name="Antonio M."/>
            <person name="Oren A."/>
            <person name="Chaudhuri R.R."/>
            <person name="La Ragione R."/>
            <person name="Hildebrand F."/>
            <person name="Pallen M.J."/>
        </authorList>
    </citation>
    <scope>NUCLEOTIDE SEQUENCE</scope>
    <source>
        <strain evidence="2">ChiW25-3613</strain>
    </source>
</reference>
<evidence type="ECO:0000313" key="3">
    <source>
        <dbReference type="Proteomes" id="UP000824179"/>
    </source>
</evidence>
<feature type="transmembrane region" description="Helical" evidence="1">
    <location>
        <begin position="69"/>
        <end position="87"/>
    </location>
</feature>
<dbReference type="EMBL" id="DVHB01000046">
    <property type="protein sequence ID" value="HIR39217.1"/>
    <property type="molecule type" value="Genomic_DNA"/>
</dbReference>
<reference evidence="2" key="1">
    <citation type="submission" date="2020-10" db="EMBL/GenBank/DDBJ databases">
        <authorList>
            <person name="Gilroy R."/>
        </authorList>
    </citation>
    <scope>NUCLEOTIDE SEQUENCE</scope>
    <source>
        <strain evidence="2">ChiW25-3613</strain>
    </source>
</reference>
<dbReference type="AlphaFoldDB" id="A0A9D1AEX7"/>
<gene>
    <name evidence="2" type="ORF">IAB90_02435</name>
</gene>
<keyword evidence="1" id="KW-0472">Membrane</keyword>
<dbReference type="Proteomes" id="UP000824179">
    <property type="component" value="Unassembled WGS sequence"/>
</dbReference>
<dbReference type="NCBIfam" id="TIGR04086">
    <property type="entry name" value="TIGR04086_membr"/>
    <property type="match status" value="1"/>
</dbReference>
<evidence type="ECO:0000256" key="1">
    <source>
        <dbReference type="SAM" id="Phobius"/>
    </source>
</evidence>
<keyword evidence="1" id="KW-1133">Transmembrane helix</keyword>
<feature type="transmembrane region" description="Helical" evidence="1">
    <location>
        <begin position="45"/>
        <end position="62"/>
    </location>
</feature>
<organism evidence="2 3">
    <name type="scientific">Candidatus Coproplasma stercoripullorum</name>
    <dbReference type="NCBI Taxonomy" id="2840751"/>
    <lineage>
        <taxon>Bacteria</taxon>
        <taxon>Bacillati</taxon>
        <taxon>Bacillota</taxon>
        <taxon>Clostridia</taxon>
        <taxon>Eubacteriales</taxon>
        <taxon>Candidatus Coproplasma</taxon>
    </lineage>
</organism>
<feature type="transmembrane region" description="Helical" evidence="1">
    <location>
        <begin position="12"/>
        <end position="33"/>
    </location>
</feature>
<dbReference type="InterPro" id="IPR023804">
    <property type="entry name" value="DUF3792_TM"/>
</dbReference>